<protein>
    <recommendedName>
        <fullName evidence="4">Lipoprotein</fullName>
    </recommendedName>
</protein>
<evidence type="ECO:0000313" key="2">
    <source>
        <dbReference type="EMBL" id="SUP75569.1"/>
    </source>
</evidence>
<name>A0A380PQJ8_YERFR</name>
<evidence type="ECO:0000256" key="1">
    <source>
        <dbReference type="SAM" id="SignalP"/>
    </source>
</evidence>
<evidence type="ECO:0008006" key="4">
    <source>
        <dbReference type="Google" id="ProtNLM"/>
    </source>
</evidence>
<proteinExistence type="predicted"/>
<keyword evidence="1" id="KW-0732">Signal</keyword>
<dbReference type="AlphaFoldDB" id="A0A380PQJ8"/>
<reference evidence="2 3" key="1">
    <citation type="submission" date="2018-06" db="EMBL/GenBank/DDBJ databases">
        <authorList>
            <consortium name="Pathogen Informatics"/>
            <person name="Doyle S."/>
        </authorList>
    </citation>
    <scope>NUCLEOTIDE SEQUENCE [LARGE SCALE GENOMIC DNA]</scope>
    <source>
        <strain evidence="2 3">NCTC11470</strain>
    </source>
</reference>
<feature type="signal peptide" evidence="1">
    <location>
        <begin position="1"/>
        <end position="19"/>
    </location>
</feature>
<evidence type="ECO:0000313" key="3">
    <source>
        <dbReference type="Proteomes" id="UP000254835"/>
    </source>
</evidence>
<gene>
    <name evidence="2" type="ORF">NCTC11470_00582</name>
</gene>
<dbReference type="Proteomes" id="UP000254835">
    <property type="component" value="Unassembled WGS sequence"/>
</dbReference>
<accession>A0A380PQJ8</accession>
<dbReference type="RefSeq" id="WP_032912270.1">
    <property type="nucleotide sequence ID" value="NZ_CP023964.1"/>
</dbReference>
<dbReference type="OrthoDB" id="39844at1903411"/>
<sequence>MKKMLLVGTLLAITFGANAGDGASQEFKDASQAMIIVHGFSCKKVDSVIQTEAGEWRVWCNGMYYQYKIVDNGGNYTVTSEN</sequence>
<dbReference type="EMBL" id="UHJA01000001">
    <property type="protein sequence ID" value="SUP75569.1"/>
    <property type="molecule type" value="Genomic_DNA"/>
</dbReference>
<dbReference type="GeneID" id="57907185"/>
<feature type="chain" id="PRO_5016639548" description="Lipoprotein" evidence="1">
    <location>
        <begin position="20"/>
        <end position="82"/>
    </location>
</feature>
<organism evidence="2 3">
    <name type="scientific">Yersinia frederiksenii</name>
    <dbReference type="NCBI Taxonomy" id="29484"/>
    <lineage>
        <taxon>Bacteria</taxon>
        <taxon>Pseudomonadati</taxon>
        <taxon>Pseudomonadota</taxon>
        <taxon>Gammaproteobacteria</taxon>
        <taxon>Enterobacterales</taxon>
        <taxon>Yersiniaceae</taxon>
        <taxon>Yersinia</taxon>
    </lineage>
</organism>